<name>A0A8C9P503_SPEDA</name>
<evidence type="ECO:0000313" key="2">
    <source>
        <dbReference type="Ensembl" id="ENSSDAP00000005571.1"/>
    </source>
</evidence>
<feature type="compositionally biased region" description="Basic and acidic residues" evidence="1">
    <location>
        <begin position="35"/>
        <end position="44"/>
    </location>
</feature>
<accession>A0A8C9P503</accession>
<organism evidence="2 3">
    <name type="scientific">Spermophilus dauricus</name>
    <name type="common">Daurian ground squirrel</name>
    <dbReference type="NCBI Taxonomy" id="99837"/>
    <lineage>
        <taxon>Eukaryota</taxon>
        <taxon>Metazoa</taxon>
        <taxon>Chordata</taxon>
        <taxon>Craniata</taxon>
        <taxon>Vertebrata</taxon>
        <taxon>Euteleostomi</taxon>
        <taxon>Mammalia</taxon>
        <taxon>Eutheria</taxon>
        <taxon>Euarchontoglires</taxon>
        <taxon>Glires</taxon>
        <taxon>Rodentia</taxon>
        <taxon>Sciuromorpha</taxon>
        <taxon>Sciuridae</taxon>
        <taxon>Xerinae</taxon>
        <taxon>Marmotini</taxon>
        <taxon>Spermophilus</taxon>
    </lineage>
</organism>
<evidence type="ECO:0000313" key="3">
    <source>
        <dbReference type="Proteomes" id="UP000694422"/>
    </source>
</evidence>
<keyword evidence="3" id="KW-1185">Reference proteome</keyword>
<evidence type="ECO:0000256" key="1">
    <source>
        <dbReference type="SAM" id="MobiDB-lite"/>
    </source>
</evidence>
<feature type="compositionally biased region" description="Polar residues" evidence="1">
    <location>
        <begin position="49"/>
        <end position="60"/>
    </location>
</feature>
<feature type="compositionally biased region" description="Basic and acidic residues" evidence="1">
    <location>
        <begin position="72"/>
        <end position="89"/>
    </location>
</feature>
<reference evidence="2" key="2">
    <citation type="submission" date="2025-09" db="UniProtKB">
        <authorList>
            <consortium name="Ensembl"/>
        </authorList>
    </citation>
    <scope>IDENTIFICATION</scope>
</reference>
<dbReference type="Proteomes" id="UP000694422">
    <property type="component" value="Unplaced"/>
</dbReference>
<reference evidence="2" key="1">
    <citation type="submission" date="2025-08" db="UniProtKB">
        <authorList>
            <consortium name="Ensembl"/>
        </authorList>
    </citation>
    <scope>IDENTIFICATION</scope>
</reference>
<sequence length="95" mass="10289">VAAQRLQEATGHSAERSTRTRNSGINRRAAALAEAEARGGRQKVEVVGSNPSAAVSSSLGRSRHVHFLFTQELRRGLRDRQRPPPDNHRGPGANS</sequence>
<dbReference type="AlphaFoldDB" id="A0A8C9P503"/>
<protein>
    <submittedName>
        <fullName evidence="2">Uncharacterized protein</fullName>
    </submittedName>
</protein>
<feature type="region of interest" description="Disordered" evidence="1">
    <location>
        <begin position="1"/>
        <end position="60"/>
    </location>
</feature>
<feature type="region of interest" description="Disordered" evidence="1">
    <location>
        <begin position="72"/>
        <end position="95"/>
    </location>
</feature>
<proteinExistence type="predicted"/>
<dbReference type="Ensembl" id="ENSSDAT00000006378.1">
    <property type="protein sequence ID" value="ENSSDAP00000005571.1"/>
    <property type="gene ID" value="ENSSDAG00000005215.1"/>
</dbReference>